<evidence type="ECO:0000256" key="2">
    <source>
        <dbReference type="ARBA" id="ARBA00022606"/>
    </source>
</evidence>
<feature type="transmembrane region" description="Helical" evidence="12">
    <location>
        <begin position="29"/>
        <end position="47"/>
    </location>
</feature>
<evidence type="ECO:0000313" key="13">
    <source>
        <dbReference type="EMBL" id="KAF3054568.1"/>
    </source>
</evidence>
<dbReference type="GO" id="GO:0005886">
    <property type="term" value="C:plasma membrane"/>
    <property type="evidence" value="ECO:0007669"/>
    <property type="project" value="TreeGrafter"/>
</dbReference>
<comment type="function">
    <text evidence="9">Odorant receptor which mediates acceptance or avoidance behavior, depending on its substrates. The odorant receptor repertoire encodes a large collection of odor stimuli that vary widely in identity, intensity, and duration. May form a complex with Orco to form odorant-sensing units, providing sensitive and prolonged odorant signaling and calcium permeability.</text>
</comment>
<feature type="transmembrane region" description="Helical" evidence="12">
    <location>
        <begin position="67"/>
        <end position="85"/>
    </location>
</feature>
<proteinExistence type="inferred from homology"/>
<evidence type="ECO:0000256" key="5">
    <source>
        <dbReference type="ARBA" id="ARBA00022989"/>
    </source>
</evidence>
<evidence type="ECO:0000256" key="4">
    <source>
        <dbReference type="ARBA" id="ARBA00022725"/>
    </source>
</evidence>
<evidence type="ECO:0000256" key="3">
    <source>
        <dbReference type="ARBA" id="ARBA00022692"/>
    </source>
</evidence>
<sequence length="306" mass="35662">MRVLDFTFKILMICGCWIPNSWTTPYKRLVYHVYTIFIMLLIHTFMLSQLMDLILTVDNADDFTDNFYMLLAMIVSCCKMFTLLLNRNNIAMLIDILVKKPCKPVQSDEVEIQQKFDKLIQTNTLYYAIWVETTCVCIAVTSLLTEFGKGRLTFRAWLPFNYTSPSLFRIVYIHQLISLTAGSVLHVACDGLICGLLVHVCCQIEIMECRLRKVAHNPEILHKSVLQHNRVFNFARLVNEKFRLTIVIQFVVSTLVMCFNLYQFTKSTALKAKYMQLIMYMGCMLSQIFYILLKTSYSAYNILQQM</sequence>
<dbReference type="PANTHER" id="PTHR21137">
    <property type="entry name" value="ODORANT RECEPTOR"/>
    <property type="match status" value="1"/>
</dbReference>
<evidence type="ECO:0000313" key="14">
    <source>
        <dbReference type="Proteomes" id="UP000479987"/>
    </source>
</evidence>
<keyword evidence="2" id="KW-0716">Sensory transduction</keyword>
<comment type="similarity">
    <text evidence="10">Belongs to the insect chemoreceptor superfamily. Heteromeric odorant receptor channel (TC 1.A.69) family. Or2a subfamily.</text>
</comment>
<dbReference type="GO" id="GO:0004984">
    <property type="term" value="F:olfactory receptor activity"/>
    <property type="evidence" value="ECO:0007669"/>
    <property type="project" value="InterPro"/>
</dbReference>
<evidence type="ECO:0000256" key="1">
    <source>
        <dbReference type="ARBA" id="ARBA00004141"/>
    </source>
</evidence>
<evidence type="ECO:0000256" key="10">
    <source>
        <dbReference type="ARBA" id="ARBA00037946"/>
    </source>
</evidence>
<gene>
    <name evidence="13" type="primary">Or-164</name>
    <name evidence="13" type="synonym">Nful_v1.0-Or-164-df</name>
    <name evidence="13" type="ORF">NFUL_NFUL000092</name>
</gene>
<dbReference type="InterPro" id="IPR004117">
    <property type="entry name" value="7tm6_olfct_rcpt"/>
</dbReference>
<dbReference type="EMBL" id="SGBU01000019">
    <property type="protein sequence ID" value="KAF3054568.1"/>
    <property type="molecule type" value="Genomic_DNA"/>
</dbReference>
<comment type="caution">
    <text evidence="13">The sequence shown here is derived from an EMBL/GenBank/DDBJ whole genome shotgun (WGS) entry which is preliminary data.</text>
</comment>
<evidence type="ECO:0000256" key="11">
    <source>
        <dbReference type="ARBA" id="ARBA00038679"/>
    </source>
</evidence>
<evidence type="ECO:0000256" key="9">
    <source>
        <dbReference type="ARBA" id="ARBA00037764"/>
    </source>
</evidence>
<keyword evidence="8" id="KW-0807">Transducer</keyword>
<dbReference type="AlphaFoldDB" id="A0A6G1LPL4"/>
<organism evidence="13 14">
    <name type="scientific">Nylanderia fulva</name>
    <dbReference type="NCBI Taxonomy" id="613905"/>
    <lineage>
        <taxon>Eukaryota</taxon>
        <taxon>Metazoa</taxon>
        <taxon>Ecdysozoa</taxon>
        <taxon>Arthropoda</taxon>
        <taxon>Hexapoda</taxon>
        <taxon>Insecta</taxon>
        <taxon>Pterygota</taxon>
        <taxon>Neoptera</taxon>
        <taxon>Endopterygota</taxon>
        <taxon>Hymenoptera</taxon>
        <taxon>Apocrita</taxon>
        <taxon>Aculeata</taxon>
        <taxon>Formicoidea</taxon>
        <taxon>Formicidae</taxon>
        <taxon>Formicinae</taxon>
        <taxon>Nylanderia</taxon>
    </lineage>
</organism>
<keyword evidence="14" id="KW-1185">Reference proteome</keyword>
<evidence type="ECO:0000256" key="12">
    <source>
        <dbReference type="SAM" id="Phobius"/>
    </source>
</evidence>
<dbReference type="Pfam" id="PF02949">
    <property type="entry name" value="7tm_6"/>
    <property type="match status" value="1"/>
</dbReference>
<dbReference type="PANTHER" id="PTHR21137:SF37">
    <property type="entry name" value="ODORANT RECEPTOR 46A, ISOFORM B-RELATED"/>
    <property type="match status" value="1"/>
</dbReference>
<evidence type="ECO:0000256" key="8">
    <source>
        <dbReference type="ARBA" id="ARBA00023224"/>
    </source>
</evidence>
<reference evidence="13 14" key="1">
    <citation type="submission" date="2019-08" db="EMBL/GenBank/DDBJ databases">
        <title>High quality draft denovo assembly of Nylanderia fulva.</title>
        <authorList>
            <person name="Vargo E.L."/>
            <person name="Tarone A.M."/>
            <person name="Konganti K.R."/>
        </authorList>
    </citation>
    <scope>NUCLEOTIDE SEQUENCE [LARGE SCALE GENOMIC DNA]</scope>
    <source>
        <strain evidence="13">TAMU-Nful-2015</strain>
        <tissue evidence="13">Whole body</tissue>
    </source>
</reference>
<comment type="subcellular location">
    <subcellularLocation>
        <location evidence="1">Membrane</location>
        <topology evidence="1">Multi-pass membrane protein</topology>
    </subcellularLocation>
</comment>
<dbReference type="GO" id="GO:0007165">
    <property type="term" value="P:signal transduction"/>
    <property type="evidence" value="ECO:0007669"/>
    <property type="project" value="UniProtKB-KW"/>
</dbReference>
<feature type="transmembrane region" description="Helical" evidence="12">
    <location>
        <begin position="125"/>
        <end position="144"/>
    </location>
</feature>
<keyword evidence="3 12" id="KW-0812">Transmembrane</keyword>
<name>A0A6G1LPL4_9HYME</name>
<feature type="transmembrane region" description="Helical" evidence="12">
    <location>
        <begin position="242"/>
        <end position="262"/>
    </location>
</feature>
<evidence type="ECO:0000256" key="6">
    <source>
        <dbReference type="ARBA" id="ARBA00023136"/>
    </source>
</evidence>
<keyword evidence="6 12" id="KW-0472">Membrane</keyword>
<accession>A0A6G1LPL4</accession>
<keyword evidence="4" id="KW-0552">Olfaction</keyword>
<keyword evidence="5 12" id="KW-1133">Transmembrane helix</keyword>
<feature type="transmembrane region" description="Helical" evidence="12">
    <location>
        <begin position="274"/>
        <end position="293"/>
    </location>
</feature>
<keyword evidence="7 13" id="KW-0675">Receptor</keyword>
<comment type="subunit">
    <text evidence="11">Interacts with Orco. Complexes exist early in the endomembrane system in olfactory sensory neurons (OSNs), coupling these complexes to the conserved ciliary trafficking pathway.</text>
</comment>
<evidence type="ECO:0000256" key="7">
    <source>
        <dbReference type="ARBA" id="ARBA00023170"/>
    </source>
</evidence>
<dbReference type="Proteomes" id="UP000479987">
    <property type="component" value="Unassembled WGS sequence"/>
</dbReference>
<protein>
    <submittedName>
        <fullName evidence="13">Odorant receptor 164</fullName>
    </submittedName>
</protein>
<dbReference type="GO" id="GO:0005549">
    <property type="term" value="F:odorant binding"/>
    <property type="evidence" value="ECO:0007669"/>
    <property type="project" value="InterPro"/>
</dbReference>